<gene>
    <name evidence="2" type="ORF">LCGC14_2769400</name>
</gene>
<feature type="transmembrane region" description="Helical" evidence="1">
    <location>
        <begin position="32"/>
        <end position="53"/>
    </location>
</feature>
<name>A0A0F8YWI7_9ZZZZ</name>
<accession>A0A0F8YWI7</accession>
<reference evidence="2" key="1">
    <citation type="journal article" date="2015" name="Nature">
        <title>Complex archaea that bridge the gap between prokaryotes and eukaryotes.</title>
        <authorList>
            <person name="Spang A."/>
            <person name="Saw J.H."/>
            <person name="Jorgensen S.L."/>
            <person name="Zaremba-Niedzwiedzka K."/>
            <person name="Martijn J."/>
            <person name="Lind A.E."/>
            <person name="van Eijk R."/>
            <person name="Schleper C."/>
            <person name="Guy L."/>
            <person name="Ettema T.J."/>
        </authorList>
    </citation>
    <scope>NUCLEOTIDE SEQUENCE</scope>
</reference>
<protein>
    <submittedName>
        <fullName evidence="2">Uncharacterized protein</fullName>
    </submittedName>
</protein>
<keyword evidence="1" id="KW-0812">Transmembrane</keyword>
<comment type="caution">
    <text evidence="2">The sequence shown here is derived from an EMBL/GenBank/DDBJ whole genome shotgun (WGS) entry which is preliminary data.</text>
</comment>
<feature type="transmembrane region" description="Helical" evidence="1">
    <location>
        <begin position="6"/>
        <end position="27"/>
    </location>
</feature>
<organism evidence="2">
    <name type="scientific">marine sediment metagenome</name>
    <dbReference type="NCBI Taxonomy" id="412755"/>
    <lineage>
        <taxon>unclassified sequences</taxon>
        <taxon>metagenomes</taxon>
        <taxon>ecological metagenomes</taxon>
    </lineage>
</organism>
<dbReference type="AlphaFoldDB" id="A0A0F8YWI7"/>
<keyword evidence="1" id="KW-1133">Transmembrane helix</keyword>
<proteinExistence type="predicted"/>
<dbReference type="EMBL" id="LAZR01051131">
    <property type="protein sequence ID" value="KKK85822.1"/>
    <property type="molecule type" value="Genomic_DNA"/>
</dbReference>
<keyword evidence="1" id="KW-0472">Membrane</keyword>
<evidence type="ECO:0000313" key="2">
    <source>
        <dbReference type="EMBL" id="KKK85822.1"/>
    </source>
</evidence>
<sequence>MNTINRWWWILLLIDIIAPIIMIIYFIVKRRFILKIFLIVLGILVVSFVAILWQEIVDVINDYLKNPL</sequence>
<evidence type="ECO:0000256" key="1">
    <source>
        <dbReference type="SAM" id="Phobius"/>
    </source>
</evidence>